<dbReference type="Proteomes" id="UP000626026">
    <property type="component" value="Unassembled WGS sequence"/>
</dbReference>
<dbReference type="PANTHER" id="PTHR42928:SF5">
    <property type="entry name" value="BLR1237 PROTEIN"/>
    <property type="match status" value="1"/>
</dbReference>
<dbReference type="Gene3D" id="3.40.190.150">
    <property type="entry name" value="Bordetella uptake gene, domain 1"/>
    <property type="match status" value="1"/>
</dbReference>
<accession>A0ABR7RL21</accession>
<sequence length="324" mass="33799">MLAGGFSGLAALAAPRRPRAQAASAAGYPDRPVRLIVPFTAGGAGDIVGRLLAAYLQTELGKPFVVENRPGAGSALGVEQIARATSDGYTIGMANIASHAILPNLRQLPYDPVKDFAPVGMVALTPCLLVVNPDRLPIRSVAELVERAKAAPDALDFSSSGAGTSLHLGMEMFMQAAGIRMTHIPFNGSGPSLQALLAGQVALSMEVAAVAWPQIQDGKLRALAVTTPQRAAFAPDLPTLEESFPGTAIAPWHGLVAPSGTPKPIIDKLAAATANFLKQPETLARFQQQTLEPKGAGPAEFAAFIQDESKTFAEVIRRGNVTVN</sequence>
<dbReference type="EMBL" id="JACTVA010000014">
    <property type="protein sequence ID" value="MBC9207224.1"/>
    <property type="molecule type" value="Genomic_DNA"/>
</dbReference>
<keyword evidence="3" id="KW-1185">Reference proteome</keyword>
<dbReference type="PIRSF" id="PIRSF017082">
    <property type="entry name" value="YflP"/>
    <property type="match status" value="1"/>
</dbReference>
<dbReference type="PANTHER" id="PTHR42928">
    <property type="entry name" value="TRICARBOXYLATE-BINDING PROTEIN"/>
    <property type="match status" value="1"/>
</dbReference>
<comment type="caution">
    <text evidence="2">The sequence shown here is derived from an EMBL/GenBank/DDBJ whole genome shotgun (WGS) entry which is preliminary data.</text>
</comment>
<name>A0ABR7RL21_9PROT</name>
<dbReference type="SUPFAM" id="SSF53850">
    <property type="entry name" value="Periplasmic binding protein-like II"/>
    <property type="match status" value="1"/>
</dbReference>
<protein>
    <submittedName>
        <fullName evidence="2">Tripartite tricarboxylate transporter substrate binding protein</fullName>
    </submittedName>
</protein>
<comment type="similarity">
    <text evidence="1">Belongs to the UPF0065 (bug) family.</text>
</comment>
<dbReference type="Gene3D" id="3.40.190.10">
    <property type="entry name" value="Periplasmic binding protein-like II"/>
    <property type="match status" value="1"/>
</dbReference>
<dbReference type="InterPro" id="IPR042100">
    <property type="entry name" value="Bug_dom1"/>
</dbReference>
<evidence type="ECO:0000313" key="3">
    <source>
        <dbReference type="Proteomes" id="UP000626026"/>
    </source>
</evidence>
<gene>
    <name evidence="2" type="ORF">IBL26_10290</name>
</gene>
<dbReference type="CDD" id="cd07012">
    <property type="entry name" value="PBP2_Bug_TTT"/>
    <property type="match status" value="1"/>
</dbReference>
<reference evidence="2 3" key="1">
    <citation type="journal article" date="2013" name="Int. J. Syst. Evol. Microbiol.">
        <title>Roseomonas aerophila sp. nov., isolated from air.</title>
        <authorList>
            <person name="Kim S.J."/>
            <person name="Weon H.Y."/>
            <person name="Ahn J.H."/>
            <person name="Hong S.B."/>
            <person name="Seok S.J."/>
            <person name="Whang K.S."/>
            <person name="Kwon S.W."/>
        </authorList>
    </citation>
    <scope>NUCLEOTIDE SEQUENCE [LARGE SCALE GENOMIC DNA]</scope>
    <source>
        <strain evidence="2 3">NBRC 108923</strain>
    </source>
</reference>
<dbReference type="Pfam" id="PF03401">
    <property type="entry name" value="TctC"/>
    <property type="match status" value="1"/>
</dbReference>
<evidence type="ECO:0000256" key="1">
    <source>
        <dbReference type="ARBA" id="ARBA00006987"/>
    </source>
</evidence>
<dbReference type="InterPro" id="IPR005064">
    <property type="entry name" value="BUG"/>
</dbReference>
<organism evidence="2 3">
    <name type="scientific">Teichococcus aerophilus</name>
    <dbReference type="NCBI Taxonomy" id="1224513"/>
    <lineage>
        <taxon>Bacteria</taxon>
        <taxon>Pseudomonadati</taxon>
        <taxon>Pseudomonadota</taxon>
        <taxon>Alphaproteobacteria</taxon>
        <taxon>Acetobacterales</taxon>
        <taxon>Roseomonadaceae</taxon>
        <taxon>Roseomonas</taxon>
    </lineage>
</organism>
<proteinExistence type="inferred from homology"/>
<evidence type="ECO:0000313" key="2">
    <source>
        <dbReference type="EMBL" id="MBC9207224.1"/>
    </source>
</evidence>